<proteinExistence type="inferred from homology"/>
<keyword evidence="10 15" id="KW-0560">Oxidoreductase</keyword>
<keyword evidence="6 14" id="KW-0349">Heme</keyword>
<keyword evidence="17" id="KW-1185">Reference proteome</keyword>
<keyword evidence="12 15" id="KW-0503">Monooxygenase</keyword>
<dbReference type="InterPro" id="IPR050196">
    <property type="entry name" value="Cytochrome_P450_Monoox"/>
</dbReference>
<dbReference type="PANTHER" id="PTHR24291:SF189">
    <property type="entry name" value="CYTOCHROME P450 4C3-RELATED"/>
    <property type="match status" value="1"/>
</dbReference>
<evidence type="ECO:0000256" key="2">
    <source>
        <dbReference type="ARBA" id="ARBA00003690"/>
    </source>
</evidence>
<comment type="subcellular location">
    <subcellularLocation>
        <location evidence="4">Endoplasmic reticulum membrane</location>
        <topology evidence="4">Peripheral membrane protein</topology>
    </subcellularLocation>
    <subcellularLocation>
        <location evidence="3">Microsome membrane</location>
        <topology evidence="3">Peripheral membrane protein</topology>
    </subcellularLocation>
</comment>
<evidence type="ECO:0000256" key="14">
    <source>
        <dbReference type="PIRSR" id="PIRSR602401-1"/>
    </source>
</evidence>
<dbReference type="InterPro" id="IPR036396">
    <property type="entry name" value="Cyt_P450_sf"/>
</dbReference>
<evidence type="ECO:0000313" key="17">
    <source>
        <dbReference type="Proteomes" id="UP000008820"/>
    </source>
</evidence>
<evidence type="ECO:0000313" key="16">
    <source>
        <dbReference type="EnsemblMetazoa" id="AAEL012761-PA"/>
    </source>
</evidence>
<dbReference type="InterPro" id="IPR017972">
    <property type="entry name" value="Cyt_P450_CS"/>
</dbReference>
<comment type="similarity">
    <text evidence="5 15">Belongs to the cytochrome P450 family.</text>
</comment>
<evidence type="ECO:0000256" key="15">
    <source>
        <dbReference type="RuleBase" id="RU000461"/>
    </source>
</evidence>
<dbReference type="Pfam" id="PF00067">
    <property type="entry name" value="p450"/>
    <property type="match status" value="1"/>
</dbReference>
<dbReference type="PRINTS" id="PR00385">
    <property type="entry name" value="P450"/>
</dbReference>
<evidence type="ECO:0000256" key="8">
    <source>
        <dbReference type="ARBA" id="ARBA00022824"/>
    </source>
</evidence>
<dbReference type="PANTHER" id="PTHR24291">
    <property type="entry name" value="CYTOCHROME P450 FAMILY 4"/>
    <property type="match status" value="1"/>
</dbReference>
<dbReference type="GO" id="GO:0005506">
    <property type="term" value="F:iron ion binding"/>
    <property type="evidence" value="ECO:0007669"/>
    <property type="project" value="InterPro"/>
</dbReference>
<comment type="cofactor">
    <cofactor evidence="1 14">
        <name>heme</name>
        <dbReference type="ChEBI" id="CHEBI:30413"/>
    </cofactor>
</comment>
<reference evidence="16" key="2">
    <citation type="submission" date="2021-02" db="UniProtKB">
        <authorList>
            <consortium name="EnsemblMetazoa"/>
        </authorList>
    </citation>
    <scope>IDENTIFICATION</scope>
    <source>
        <strain evidence="16">LVP_AGWG</strain>
    </source>
</reference>
<dbReference type="GO" id="GO:0020037">
    <property type="term" value="F:heme binding"/>
    <property type="evidence" value="ECO:0007669"/>
    <property type="project" value="InterPro"/>
</dbReference>
<dbReference type="GO" id="GO:0005789">
    <property type="term" value="C:endoplasmic reticulum membrane"/>
    <property type="evidence" value="ECO:0007669"/>
    <property type="project" value="UniProtKB-SubCell"/>
</dbReference>
<evidence type="ECO:0000256" key="5">
    <source>
        <dbReference type="ARBA" id="ARBA00010617"/>
    </source>
</evidence>
<keyword evidence="7 14" id="KW-0479">Metal-binding</keyword>
<keyword evidence="9" id="KW-0492">Microsome</keyword>
<reference evidence="16 17" key="1">
    <citation type="submission" date="2017-06" db="EMBL/GenBank/DDBJ databases">
        <title>Aedes aegypti genome working group (AGWG) sequencing and assembly.</title>
        <authorList>
            <consortium name="Aedes aegypti Genome Working Group (AGWG)"/>
            <person name="Matthews B.J."/>
        </authorList>
    </citation>
    <scope>NUCLEOTIDE SEQUENCE [LARGE SCALE GENOMIC DNA]</scope>
    <source>
        <strain evidence="16 17">LVP_AGWG</strain>
    </source>
</reference>
<evidence type="ECO:0000256" key="3">
    <source>
        <dbReference type="ARBA" id="ARBA00004174"/>
    </source>
</evidence>
<evidence type="ECO:0000256" key="4">
    <source>
        <dbReference type="ARBA" id="ARBA00004406"/>
    </source>
</evidence>
<evidence type="ECO:0000256" key="6">
    <source>
        <dbReference type="ARBA" id="ARBA00022617"/>
    </source>
</evidence>
<keyword evidence="11 14" id="KW-0408">Iron</keyword>
<dbReference type="AlphaFoldDB" id="A0A1S4FX41"/>
<dbReference type="CDD" id="cd11057">
    <property type="entry name" value="CYP313-like"/>
    <property type="match status" value="1"/>
</dbReference>
<keyword evidence="8" id="KW-0256">Endoplasmic reticulum</keyword>
<name>A0A1S4FX41_AEDAE</name>
<feature type="binding site" description="axial binding residue" evidence="14">
    <location>
        <position position="442"/>
    </location>
    <ligand>
        <name>heme</name>
        <dbReference type="ChEBI" id="CHEBI:30413"/>
    </ligand>
    <ligandPart>
        <name>Fe</name>
        <dbReference type="ChEBI" id="CHEBI:18248"/>
    </ligandPart>
</feature>
<accession>A0A1S4FX41</accession>
<dbReference type="GO" id="GO:0016705">
    <property type="term" value="F:oxidoreductase activity, acting on paired donors, with incorporation or reduction of molecular oxygen"/>
    <property type="evidence" value="ECO:0007669"/>
    <property type="project" value="InterPro"/>
</dbReference>
<organism evidence="16 17">
    <name type="scientific">Aedes aegypti</name>
    <name type="common">Yellowfever mosquito</name>
    <name type="synonym">Culex aegypti</name>
    <dbReference type="NCBI Taxonomy" id="7159"/>
    <lineage>
        <taxon>Eukaryota</taxon>
        <taxon>Metazoa</taxon>
        <taxon>Ecdysozoa</taxon>
        <taxon>Arthropoda</taxon>
        <taxon>Hexapoda</taxon>
        <taxon>Insecta</taxon>
        <taxon>Pterygota</taxon>
        <taxon>Neoptera</taxon>
        <taxon>Endopterygota</taxon>
        <taxon>Diptera</taxon>
        <taxon>Nematocera</taxon>
        <taxon>Culicoidea</taxon>
        <taxon>Culicidae</taxon>
        <taxon>Culicinae</taxon>
        <taxon>Aedini</taxon>
        <taxon>Aedes</taxon>
        <taxon>Stegomyia</taxon>
    </lineage>
</organism>
<dbReference type="PRINTS" id="PR00463">
    <property type="entry name" value="EP450I"/>
</dbReference>
<dbReference type="OrthoDB" id="1470350at2759"/>
<evidence type="ECO:0000256" key="1">
    <source>
        <dbReference type="ARBA" id="ARBA00001971"/>
    </source>
</evidence>
<dbReference type="PROSITE" id="PS00086">
    <property type="entry name" value="CYTOCHROME_P450"/>
    <property type="match status" value="1"/>
</dbReference>
<dbReference type="InterPro" id="IPR001128">
    <property type="entry name" value="Cyt_P450"/>
</dbReference>
<dbReference type="InParanoid" id="A0A1S4FX41"/>
<comment type="function">
    <text evidence="2">May be involved in the metabolism of insect hormones and in the breakdown of synthetic insecticides.</text>
</comment>
<dbReference type="EnsemblMetazoa" id="AAEL012761-RA">
    <property type="protein sequence ID" value="AAEL012761-PA"/>
    <property type="gene ID" value="AAEL012761"/>
</dbReference>
<evidence type="ECO:0000256" key="13">
    <source>
        <dbReference type="ARBA" id="ARBA00023136"/>
    </source>
</evidence>
<dbReference type="Proteomes" id="UP000008820">
    <property type="component" value="Chromosome 3"/>
</dbReference>
<dbReference type="GO" id="GO:0004497">
    <property type="term" value="F:monooxygenase activity"/>
    <property type="evidence" value="ECO:0007669"/>
    <property type="project" value="UniProtKB-KW"/>
</dbReference>
<dbReference type="Gene3D" id="1.10.630.10">
    <property type="entry name" value="Cytochrome P450"/>
    <property type="match status" value="1"/>
</dbReference>
<sequence>MLIPLLTLFVCLLILVVVIINFVNTVQAKYGFAKNLPTVTRADESIVKLLWRLVRASDVDKFNRVVEAFSLPYRLWKVWLGPVVCLGVCHPDLVQIVLTHPDCLEKPFIYRFIRINRGLLVAEAELWKRHRKVLNSAFNLRILHGFIPIFEKCCSRMVSDLKQMKDGETFDVMRFTARCTLEMVFETSLGTGCLPPSESDCLIRHIKRFFNIASSRFLNVHLHYEPIFRLTQRSKKETESLHYCNTVVKQLLTEKRQNVTKTPETPDDEFGKPRIFVDQLLRLGNSFSETDIIHNVFTMIIAGNDTSGQLMAYACLFLGMYPHIQEKVHAEIVEIIPRHHNEPISPEKLKSLAYTEMFLNECLRLCPTAPNIVRQNMAPITLDETRIPAGNLLAISLFAYHRRKDIWGPDADEFDPDRFSAERSAGRHPFAFLPFSGGSRNCIGWRYAMISMKLMLVYLLREFKIKTDIRHQDMAFRFNAALVLAGKHLVRVERRV</sequence>
<evidence type="ECO:0000256" key="11">
    <source>
        <dbReference type="ARBA" id="ARBA00023004"/>
    </source>
</evidence>
<protein>
    <submittedName>
        <fullName evidence="16">Uncharacterized protein</fullName>
    </submittedName>
</protein>
<evidence type="ECO:0000256" key="9">
    <source>
        <dbReference type="ARBA" id="ARBA00022848"/>
    </source>
</evidence>
<dbReference type="InterPro" id="IPR002401">
    <property type="entry name" value="Cyt_P450_E_grp-I"/>
</dbReference>
<evidence type="ECO:0000256" key="12">
    <source>
        <dbReference type="ARBA" id="ARBA00023033"/>
    </source>
</evidence>
<evidence type="ECO:0000256" key="7">
    <source>
        <dbReference type="ARBA" id="ARBA00022723"/>
    </source>
</evidence>
<evidence type="ECO:0000256" key="10">
    <source>
        <dbReference type="ARBA" id="ARBA00023002"/>
    </source>
</evidence>
<dbReference type="VEuPathDB" id="VectorBase:AAEL012761"/>
<dbReference type="SUPFAM" id="SSF48264">
    <property type="entry name" value="Cytochrome P450"/>
    <property type="match status" value="1"/>
</dbReference>
<gene>
    <name evidence="16" type="primary">5576779</name>
</gene>
<keyword evidence="13" id="KW-0472">Membrane</keyword>